<dbReference type="Pfam" id="PF10035">
    <property type="entry name" value="DUF2179"/>
    <property type="match status" value="1"/>
</dbReference>
<name>A0ABR4XPC4_9LACO</name>
<evidence type="ECO:0000256" key="3">
    <source>
        <dbReference type="ARBA" id="ARBA00022692"/>
    </source>
</evidence>
<sequence>IIFLIPTRLGEGGVTGLTTIAYYTLNIPPYLTNIVLNGIILLLAVRFLNLKLVLYSLWAVVWLSIFLRLPVIFVYRTNQTIISAVMAGSLTGLSMGILLNSNGSIAGSTILGKIVNKYFGIQVGWSTLFFDLSVAVPSVFIIGFENMLLTALELFISAQITNIFLARFGSKKSLMIISDKSQQIAQELSRHLKQGITVIPARGFYSGQDKQILYLTCDRKQLVEVIPFIKNVDGKALVMVENIRSVRANDLYRIL</sequence>
<dbReference type="InterPro" id="IPR051461">
    <property type="entry name" value="UPF0750_membrane"/>
</dbReference>
<evidence type="ECO:0000313" key="9">
    <source>
        <dbReference type="Proteomes" id="UP000030023"/>
    </source>
</evidence>
<evidence type="ECO:0000256" key="5">
    <source>
        <dbReference type="ARBA" id="ARBA00023136"/>
    </source>
</evidence>
<evidence type="ECO:0000256" key="4">
    <source>
        <dbReference type="ARBA" id="ARBA00022989"/>
    </source>
</evidence>
<keyword evidence="3 6" id="KW-0812">Transmembrane</keyword>
<keyword evidence="5 6" id="KW-0472">Membrane</keyword>
<dbReference type="PANTHER" id="PTHR33545">
    <property type="entry name" value="UPF0750 MEMBRANE PROTEIN YITT-RELATED"/>
    <property type="match status" value="1"/>
</dbReference>
<accession>A0ABR4XPC4</accession>
<evidence type="ECO:0000313" key="8">
    <source>
        <dbReference type="EMBL" id="KGO23855.1"/>
    </source>
</evidence>
<dbReference type="Pfam" id="PF02588">
    <property type="entry name" value="YitT_membrane"/>
    <property type="match status" value="1"/>
</dbReference>
<feature type="domain" description="DUF2179" evidence="7">
    <location>
        <begin position="195"/>
        <end position="247"/>
    </location>
</feature>
<dbReference type="Proteomes" id="UP000030023">
    <property type="component" value="Unassembled WGS sequence"/>
</dbReference>
<comment type="subcellular location">
    <subcellularLocation>
        <location evidence="1">Cell membrane</location>
        <topology evidence="1">Multi-pass membrane protein</topology>
    </subcellularLocation>
</comment>
<comment type="caution">
    <text evidence="8">The sequence shown here is derived from an EMBL/GenBank/DDBJ whole genome shotgun (WGS) entry which is preliminary data.</text>
</comment>
<dbReference type="PIRSF" id="PIRSF006483">
    <property type="entry name" value="Membrane_protein_YitT"/>
    <property type="match status" value="1"/>
</dbReference>
<evidence type="ECO:0000259" key="7">
    <source>
        <dbReference type="Pfam" id="PF10035"/>
    </source>
</evidence>
<gene>
    <name evidence="8" type="ORF">Q757_08625</name>
</gene>
<feature type="transmembrane region" description="Helical" evidence="6">
    <location>
        <begin position="148"/>
        <end position="168"/>
    </location>
</feature>
<dbReference type="CDD" id="cd16380">
    <property type="entry name" value="YitT_C"/>
    <property type="match status" value="1"/>
</dbReference>
<dbReference type="EMBL" id="AXCV01000491">
    <property type="protein sequence ID" value="KGO23855.1"/>
    <property type="molecule type" value="Genomic_DNA"/>
</dbReference>
<feature type="non-terminal residue" evidence="8">
    <location>
        <position position="1"/>
    </location>
</feature>
<dbReference type="InterPro" id="IPR015867">
    <property type="entry name" value="N-reg_PII/ATP_PRibTrfase_C"/>
</dbReference>
<evidence type="ECO:0000256" key="1">
    <source>
        <dbReference type="ARBA" id="ARBA00004651"/>
    </source>
</evidence>
<reference evidence="8 9" key="1">
    <citation type="journal article" date="2014" name="Antonie Van Leeuwenhoek">
        <title>Oenococcus alcoholitolerans sp. nov., a lactic acid bacteria isolated from cachaca and ethanol fermentation processes.</title>
        <authorList>
            <person name="Badotti F."/>
            <person name="Moreira A.P."/>
            <person name="Tonon L.A."/>
            <person name="de Lucena B.T."/>
            <person name="Gomes Fde C."/>
            <person name="Kruger R."/>
            <person name="Thompson C.C."/>
            <person name="de Morais M.A.Jr."/>
            <person name="Rosa C.A."/>
            <person name="Thompson F.L."/>
        </authorList>
    </citation>
    <scope>NUCLEOTIDE SEQUENCE [LARGE SCALE GENOMIC DNA]</scope>
    <source>
        <strain evidence="8 9">UFRJ-M7.2.18</strain>
    </source>
</reference>
<dbReference type="PANTHER" id="PTHR33545:SF4">
    <property type="entry name" value="UPF0750 MEMBRANE PROTEIN YXKD"/>
    <property type="match status" value="1"/>
</dbReference>
<keyword evidence="4 6" id="KW-1133">Transmembrane helix</keyword>
<feature type="transmembrane region" description="Helical" evidence="6">
    <location>
        <begin position="81"/>
        <end position="99"/>
    </location>
</feature>
<protein>
    <recommendedName>
        <fullName evidence="7">DUF2179 domain-containing protein</fullName>
    </recommendedName>
</protein>
<evidence type="ECO:0000256" key="2">
    <source>
        <dbReference type="ARBA" id="ARBA00022475"/>
    </source>
</evidence>
<keyword evidence="9" id="KW-1185">Reference proteome</keyword>
<dbReference type="Gene3D" id="3.30.70.120">
    <property type="match status" value="1"/>
</dbReference>
<keyword evidence="2" id="KW-1003">Cell membrane</keyword>
<evidence type="ECO:0000256" key="6">
    <source>
        <dbReference type="SAM" id="Phobius"/>
    </source>
</evidence>
<feature type="transmembrane region" description="Helical" evidence="6">
    <location>
        <begin position="52"/>
        <end position="75"/>
    </location>
</feature>
<dbReference type="InterPro" id="IPR019264">
    <property type="entry name" value="DUF2179"/>
</dbReference>
<feature type="transmembrane region" description="Helical" evidence="6">
    <location>
        <begin position="27"/>
        <end position="45"/>
    </location>
</feature>
<proteinExistence type="predicted"/>
<feature type="transmembrane region" description="Helical" evidence="6">
    <location>
        <begin position="119"/>
        <end position="142"/>
    </location>
</feature>
<organism evidence="8 9">
    <name type="scientific">Oenococcus alcoholitolerans</name>
    <dbReference type="NCBI Taxonomy" id="931074"/>
    <lineage>
        <taxon>Bacteria</taxon>
        <taxon>Bacillati</taxon>
        <taxon>Bacillota</taxon>
        <taxon>Bacilli</taxon>
        <taxon>Lactobacillales</taxon>
        <taxon>Lactobacillaceae</taxon>
        <taxon>Oenococcus</taxon>
    </lineage>
</organism>
<dbReference type="InterPro" id="IPR003740">
    <property type="entry name" value="YitT"/>
</dbReference>